<evidence type="ECO:0000256" key="3">
    <source>
        <dbReference type="ARBA" id="ARBA00023163"/>
    </source>
</evidence>
<name>A0A7Y0L1Q9_9FIRM</name>
<dbReference type="Pfam" id="PF13305">
    <property type="entry name" value="TetR_C_33"/>
    <property type="match status" value="1"/>
</dbReference>
<accession>A0A7Y0L1Q9</accession>
<dbReference type="AlphaFoldDB" id="A0A7Y0L1Q9"/>
<keyword evidence="1" id="KW-0805">Transcription regulation</keyword>
<comment type="caution">
    <text evidence="6">The sequence shown here is derived from an EMBL/GenBank/DDBJ whole genome shotgun (WGS) entry which is preliminary data.</text>
</comment>
<evidence type="ECO:0000259" key="5">
    <source>
        <dbReference type="PROSITE" id="PS50977"/>
    </source>
</evidence>
<sequence length="228" mass="25018">MGRGVGTNQETRPYHHGDLRRALLDAALQLIAERDTPDVTLREVARKAGVSHNAPYNHFADKADLIAALAIEGFQKLEASLESAYDKTEGTPLARTIALGSAYVRFALEHRATYRLMFRTDLRETDRDSGNSREAVELAAEAALQIVLQGIAAAQSAGEIEHETSAEMLTLTLWSAMHGLTVLVLDNLVDNVFLSKVDHLLLTKQDGSSLEKTEQLMAQVIRMVLQGL</sequence>
<keyword evidence="2 4" id="KW-0238">DNA-binding</keyword>
<dbReference type="RefSeq" id="WP_169097295.1">
    <property type="nucleotide sequence ID" value="NZ_JABBVZ010000011.1"/>
</dbReference>
<evidence type="ECO:0000313" key="7">
    <source>
        <dbReference type="Proteomes" id="UP000533476"/>
    </source>
</evidence>
<dbReference type="InterPro" id="IPR036271">
    <property type="entry name" value="Tet_transcr_reg_TetR-rel_C_sf"/>
</dbReference>
<evidence type="ECO:0000256" key="1">
    <source>
        <dbReference type="ARBA" id="ARBA00023015"/>
    </source>
</evidence>
<dbReference type="PROSITE" id="PS50977">
    <property type="entry name" value="HTH_TETR_2"/>
    <property type="match status" value="1"/>
</dbReference>
<evidence type="ECO:0000313" key="6">
    <source>
        <dbReference type="EMBL" id="NMP21683.1"/>
    </source>
</evidence>
<dbReference type="InterPro" id="IPR050109">
    <property type="entry name" value="HTH-type_TetR-like_transc_reg"/>
</dbReference>
<dbReference type="InterPro" id="IPR001647">
    <property type="entry name" value="HTH_TetR"/>
</dbReference>
<dbReference type="PANTHER" id="PTHR30055">
    <property type="entry name" value="HTH-TYPE TRANSCRIPTIONAL REGULATOR RUTR"/>
    <property type="match status" value="1"/>
</dbReference>
<dbReference type="PANTHER" id="PTHR30055:SF220">
    <property type="entry name" value="TETR-FAMILY REGULATORY PROTEIN"/>
    <property type="match status" value="1"/>
</dbReference>
<dbReference type="Proteomes" id="UP000533476">
    <property type="component" value="Unassembled WGS sequence"/>
</dbReference>
<dbReference type="Pfam" id="PF00440">
    <property type="entry name" value="TetR_N"/>
    <property type="match status" value="1"/>
</dbReference>
<organism evidence="6 7">
    <name type="scientific">Sulfobacillus harzensis</name>
    <dbReference type="NCBI Taxonomy" id="2729629"/>
    <lineage>
        <taxon>Bacteria</taxon>
        <taxon>Bacillati</taxon>
        <taxon>Bacillota</taxon>
        <taxon>Clostridia</taxon>
        <taxon>Eubacteriales</taxon>
        <taxon>Clostridiales Family XVII. Incertae Sedis</taxon>
        <taxon>Sulfobacillus</taxon>
    </lineage>
</organism>
<reference evidence="6 7" key="1">
    <citation type="submission" date="2020-04" db="EMBL/GenBank/DDBJ databases">
        <authorList>
            <person name="Zhang R."/>
            <person name="Schippers A."/>
        </authorList>
    </citation>
    <scope>NUCLEOTIDE SEQUENCE [LARGE SCALE GENOMIC DNA]</scope>
    <source>
        <strain evidence="6 7">DSM 109850</strain>
    </source>
</reference>
<dbReference type="PRINTS" id="PR00455">
    <property type="entry name" value="HTHTETR"/>
</dbReference>
<evidence type="ECO:0000256" key="4">
    <source>
        <dbReference type="PROSITE-ProRule" id="PRU00335"/>
    </source>
</evidence>
<feature type="domain" description="HTH tetR-type" evidence="5">
    <location>
        <begin position="17"/>
        <end position="77"/>
    </location>
</feature>
<dbReference type="GO" id="GO:0000976">
    <property type="term" value="F:transcription cis-regulatory region binding"/>
    <property type="evidence" value="ECO:0007669"/>
    <property type="project" value="TreeGrafter"/>
</dbReference>
<dbReference type="Gene3D" id="1.10.357.10">
    <property type="entry name" value="Tetracycline Repressor, domain 2"/>
    <property type="match status" value="1"/>
</dbReference>
<dbReference type="EMBL" id="JABBVZ010000011">
    <property type="protein sequence ID" value="NMP21683.1"/>
    <property type="molecule type" value="Genomic_DNA"/>
</dbReference>
<dbReference type="InterPro" id="IPR009057">
    <property type="entry name" value="Homeodomain-like_sf"/>
</dbReference>
<gene>
    <name evidence="6" type="ORF">HIJ39_04850</name>
</gene>
<protein>
    <submittedName>
        <fullName evidence="6">TetR/AcrR family transcriptional regulator</fullName>
    </submittedName>
</protein>
<evidence type="ECO:0000256" key="2">
    <source>
        <dbReference type="ARBA" id="ARBA00023125"/>
    </source>
</evidence>
<feature type="DNA-binding region" description="H-T-H motif" evidence="4">
    <location>
        <begin position="40"/>
        <end position="59"/>
    </location>
</feature>
<keyword evidence="7" id="KW-1185">Reference proteome</keyword>
<dbReference type="GO" id="GO:0003700">
    <property type="term" value="F:DNA-binding transcription factor activity"/>
    <property type="evidence" value="ECO:0007669"/>
    <property type="project" value="TreeGrafter"/>
</dbReference>
<dbReference type="SUPFAM" id="SSF46689">
    <property type="entry name" value="Homeodomain-like"/>
    <property type="match status" value="1"/>
</dbReference>
<dbReference type="SUPFAM" id="SSF48498">
    <property type="entry name" value="Tetracyclin repressor-like, C-terminal domain"/>
    <property type="match status" value="1"/>
</dbReference>
<dbReference type="InterPro" id="IPR025996">
    <property type="entry name" value="MT1864/Rv1816-like_C"/>
</dbReference>
<proteinExistence type="predicted"/>
<keyword evidence="3" id="KW-0804">Transcription</keyword>